<feature type="transmembrane region" description="Helical" evidence="2">
    <location>
        <begin position="37"/>
        <end position="60"/>
    </location>
</feature>
<evidence type="ECO:0000313" key="4">
    <source>
        <dbReference type="Proteomes" id="UP000295418"/>
    </source>
</evidence>
<dbReference type="OrthoDB" id="2476549at2"/>
<reference evidence="3 4" key="1">
    <citation type="submission" date="2019-03" db="EMBL/GenBank/DDBJ databases">
        <authorList>
            <person name="Kim M.K.M."/>
        </authorList>
    </citation>
    <scope>NUCLEOTIDE SEQUENCE [LARGE SCALE GENOMIC DNA]</scope>
    <source>
        <strain evidence="3 4">18JY21-1</strain>
    </source>
</reference>
<keyword evidence="4" id="KW-1185">Reference proteome</keyword>
<keyword evidence="2" id="KW-0472">Membrane</keyword>
<evidence type="ECO:0000256" key="2">
    <source>
        <dbReference type="SAM" id="Phobius"/>
    </source>
</evidence>
<keyword evidence="2" id="KW-1133">Transmembrane helix</keyword>
<keyword evidence="2" id="KW-0812">Transmembrane</keyword>
<dbReference type="EMBL" id="SKFG01000002">
    <property type="protein sequence ID" value="TCZ79984.1"/>
    <property type="molecule type" value="Genomic_DNA"/>
</dbReference>
<dbReference type="RefSeq" id="WP_132416631.1">
    <property type="nucleotide sequence ID" value="NZ_SKFG01000002.1"/>
</dbReference>
<sequence>MMIGTLLWNIIGGGIAFVGTFLLSIQSNLLTTSLLRGLYSFIIMFVLIFVARWVIAILLLPSPASKVQSAEGASQEEEQSHVGQRFDMVTPEDEPASSGGSEGGFTPLSPPKLETKPDPTPESVVQAIRHLSEE</sequence>
<evidence type="ECO:0000313" key="3">
    <source>
        <dbReference type="EMBL" id="TCZ79984.1"/>
    </source>
</evidence>
<dbReference type="AlphaFoldDB" id="A0A4R4EIK2"/>
<organism evidence="3 4">
    <name type="scientific">Paenibacillus albiflavus</name>
    <dbReference type="NCBI Taxonomy" id="2545760"/>
    <lineage>
        <taxon>Bacteria</taxon>
        <taxon>Bacillati</taxon>
        <taxon>Bacillota</taxon>
        <taxon>Bacilli</taxon>
        <taxon>Bacillales</taxon>
        <taxon>Paenibacillaceae</taxon>
        <taxon>Paenibacillus</taxon>
    </lineage>
</organism>
<name>A0A4R4EIK2_9BACL</name>
<dbReference type="Proteomes" id="UP000295418">
    <property type="component" value="Unassembled WGS sequence"/>
</dbReference>
<proteinExistence type="predicted"/>
<comment type="caution">
    <text evidence="3">The sequence shown here is derived from an EMBL/GenBank/DDBJ whole genome shotgun (WGS) entry which is preliminary data.</text>
</comment>
<feature type="region of interest" description="Disordered" evidence="1">
    <location>
        <begin position="68"/>
        <end position="134"/>
    </location>
</feature>
<accession>A0A4R4EIK2</accession>
<evidence type="ECO:0000256" key="1">
    <source>
        <dbReference type="SAM" id="MobiDB-lite"/>
    </source>
</evidence>
<feature type="transmembrane region" description="Helical" evidence="2">
    <location>
        <begin position="6"/>
        <end position="25"/>
    </location>
</feature>
<protein>
    <submittedName>
        <fullName evidence="3">Uncharacterized protein</fullName>
    </submittedName>
</protein>
<gene>
    <name evidence="3" type="ORF">E0485_03745</name>
</gene>